<dbReference type="EMBL" id="MW182871">
    <property type="protein sequence ID" value="QTE03555.1"/>
    <property type="molecule type" value="Genomic_DNA"/>
</dbReference>
<proteinExistence type="predicted"/>
<reference evidence="1" key="1">
    <citation type="submission" date="2020-10" db="EMBL/GenBank/DDBJ databases">
        <title>CRESS DNA virus dark matter in the feces of wild birds.</title>
        <authorList>
            <person name="Yang S."/>
            <person name="Zhang W."/>
        </authorList>
    </citation>
    <scope>NUCLEOTIDE SEQUENCE</scope>
    <source>
        <strain evidence="1">Bbr144cir6</strain>
    </source>
</reference>
<accession>A0A8A4XC71</accession>
<evidence type="ECO:0000313" key="1">
    <source>
        <dbReference type="EMBL" id="QTE03555.1"/>
    </source>
</evidence>
<organism evidence="1">
    <name type="scientific">Prunella montanella CRESS-DNA-virus sp</name>
    <dbReference type="NCBI Taxonomy" id="2815056"/>
    <lineage>
        <taxon>Viruses</taxon>
        <taxon>Monodnaviria</taxon>
        <taxon>Shotokuvirae</taxon>
        <taxon>Cressdnaviricota</taxon>
    </lineage>
</organism>
<name>A0A8A4XC71_9VIRU</name>
<sequence>MILLPDRSSILLDNLLIPHYSIDSSMRTYAPYDRTKQGSQVGKKKERRERSSEEWDIRIDCDATYADVIVNNLRNCQYLLDYALVSGIEKADSETLNYGSKNNHIHIALVFLYPMRAYQAMQHCRGLLPLTGEYCVPRNKKFTYAGWFMHHTKIDWKLANERPIRYEYGLLPADEMDDDTKKKVKSMYNKFGKGSEEWEAENKSRFLAYL</sequence>
<protein>
    <submittedName>
        <fullName evidence="1">Replication-associated protein</fullName>
    </submittedName>
</protein>